<protein>
    <submittedName>
        <fullName evidence="2">Uncharacterized protein</fullName>
    </submittedName>
</protein>
<evidence type="ECO:0000313" key="2">
    <source>
        <dbReference type="EMBL" id="GLS89554.1"/>
    </source>
</evidence>
<organism evidence="2 3">
    <name type="scientific">Psychromonas marina</name>
    <dbReference type="NCBI Taxonomy" id="88364"/>
    <lineage>
        <taxon>Bacteria</taxon>
        <taxon>Pseudomonadati</taxon>
        <taxon>Pseudomonadota</taxon>
        <taxon>Gammaproteobacteria</taxon>
        <taxon>Alteromonadales</taxon>
        <taxon>Psychromonadaceae</taxon>
        <taxon>Psychromonas</taxon>
    </lineage>
</organism>
<comment type="caution">
    <text evidence="2">The sequence shown here is derived from an EMBL/GenBank/DDBJ whole genome shotgun (WGS) entry which is preliminary data.</text>
</comment>
<keyword evidence="1" id="KW-0812">Transmembrane</keyword>
<keyword evidence="3" id="KW-1185">Reference proteome</keyword>
<name>A0ABQ6DWM6_9GAMM</name>
<gene>
    <name evidence="2" type="ORF">GCM10007916_06210</name>
</gene>
<evidence type="ECO:0000313" key="3">
    <source>
        <dbReference type="Proteomes" id="UP001157353"/>
    </source>
</evidence>
<feature type="transmembrane region" description="Helical" evidence="1">
    <location>
        <begin position="12"/>
        <end position="33"/>
    </location>
</feature>
<keyword evidence="1" id="KW-0472">Membrane</keyword>
<dbReference type="EMBL" id="BSPQ01000001">
    <property type="protein sequence ID" value="GLS89554.1"/>
    <property type="molecule type" value="Genomic_DNA"/>
</dbReference>
<dbReference type="RefSeq" id="WP_284202667.1">
    <property type="nucleotide sequence ID" value="NZ_BSPQ01000001.1"/>
</dbReference>
<feature type="transmembrane region" description="Helical" evidence="1">
    <location>
        <begin position="45"/>
        <end position="65"/>
    </location>
</feature>
<dbReference type="Proteomes" id="UP001157353">
    <property type="component" value="Unassembled WGS sequence"/>
</dbReference>
<accession>A0ABQ6DWM6</accession>
<sequence length="74" mass="8836">MAKLWLTDKAYSLWAYAIRIIYWLVAIYLSMLFSEYYDQQSWFKVGLMVISLLFVVGFLALGRYLDHLFKANKK</sequence>
<proteinExistence type="predicted"/>
<keyword evidence="1" id="KW-1133">Transmembrane helix</keyword>
<evidence type="ECO:0000256" key="1">
    <source>
        <dbReference type="SAM" id="Phobius"/>
    </source>
</evidence>
<reference evidence="3" key="1">
    <citation type="journal article" date="2019" name="Int. J. Syst. Evol. Microbiol.">
        <title>The Global Catalogue of Microorganisms (GCM) 10K type strain sequencing project: providing services to taxonomists for standard genome sequencing and annotation.</title>
        <authorList>
            <consortium name="The Broad Institute Genomics Platform"/>
            <consortium name="The Broad Institute Genome Sequencing Center for Infectious Disease"/>
            <person name="Wu L."/>
            <person name="Ma J."/>
        </authorList>
    </citation>
    <scope>NUCLEOTIDE SEQUENCE [LARGE SCALE GENOMIC DNA]</scope>
    <source>
        <strain evidence="3">NBRC 103166</strain>
    </source>
</reference>